<keyword evidence="3" id="KW-1185">Reference proteome</keyword>
<sequence length="153" mass="16721">MSLIYSEKKGVSMKNKLLSLLFPVLLGACVVPIPVPLPSNTAPAAQALDGAWQITEAGGRPISTEDAAIRFNQADKLYSVTTGCNNLFGGYTDGTNNTLRFEEAASTLMACPDMETEQRLANTLREVRAYRFKGKYLEMTDTRGTIVIRGVRK</sequence>
<dbReference type="PANTHER" id="PTHR35535">
    <property type="entry name" value="HEAT SHOCK PROTEIN HSLJ"/>
    <property type="match status" value="1"/>
</dbReference>
<dbReference type="Proteomes" id="UP000325713">
    <property type="component" value="Chromosome"/>
</dbReference>
<reference evidence="2 3" key="1">
    <citation type="submission" date="2018-08" db="EMBL/GenBank/DDBJ databases">
        <title>Neisseria zalophi ATCC BAA-2455 complete genome.</title>
        <authorList>
            <person name="Veseli I.A."/>
            <person name="Buttler R."/>
            <person name="Mascarenhas dos Santos A.C."/>
            <person name="Pombert J.-F."/>
        </authorList>
    </citation>
    <scope>NUCLEOTIDE SEQUENCE [LARGE SCALE GENOMIC DNA]</scope>
    <source>
        <strain evidence="2 3">ATCC BAA-2455</strain>
    </source>
</reference>
<proteinExistence type="predicted"/>
<dbReference type="AlphaFoldDB" id="A0A5J6PX39"/>
<accession>A0A5J6PX39</accession>
<name>A0A5J6PX39_9NEIS</name>
<evidence type="ECO:0000313" key="2">
    <source>
        <dbReference type="EMBL" id="QEY25462.1"/>
    </source>
</evidence>
<dbReference type="InterPro" id="IPR005184">
    <property type="entry name" value="DUF306_Meta_HslJ"/>
</dbReference>
<dbReference type="Gene3D" id="2.40.128.270">
    <property type="match status" value="1"/>
</dbReference>
<feature type="domain" description="DUF306" evidence="1">
    <location>
        <begin position="47"/>
        <end position="145"/>
    </location>
</feature>
<dbReference type="KEGG" id="nzl:D0T92_02175"/>
<gene>
    <name evidence="2" type="ORF">D0T92_02175</name>
</gene>
<dbReference type="InterPro" id="IPR038670">
    <property type="entry name" value="HslJ-like_sf"/>
</dbReference>
<dbReference type="OrthoDB" id="5348860at2"/>
<evidence type="ECO:0000259" key="1">
    <source>
        <dbReference type="Pfam" id="PF03724"/>
    </source>
</evidence>
<evidence type="ECO:0000313" key="3">
    <source>
        <dbReference type="Proteomes" id="UP000325713"/>
    </source>
</evidence>
<dbReference type="InterPro" id="IPR053147">
    <property type="entry name" value="Hsp_HslJ-like"/>
</dbReference>
<organism evidence="2 3">
    <name type="scientific">Neisseria zalophi</name>
    <dbReference type="NCBI Taxonomy" id="640030"/>
    <lineage>
        <taxon>Bacteria</taxon>
        <taxon>Pseudomonadati</taxon>
        <taxon>Pseudomonadota</taxon>
        <taxon>Betaproteobacteria</taxon>
        <taxon>Neisseriales</taxon>
        <taxon>Neisseriaceae</taxon>
        <taxon>Neisseria</taxon>
    </lineage>
</organism>
<dbReference type="PANTHER" id="PTHR35535:SF1">
    <property type="entry name" value="HEAT SHOCK PROTEIN HSLJ"/>
    <property type="match status" value="1"/>
</dbReference>
<dbReference type="Pfam" id="PF03724">
    <property type="entry name" value="META"/>
    <property type="match status" value="1"/>
</dbReference>
<protein>
    <submittedName>
        <fullName evidence="2">META domain-containing protein</fullName>
    </submittedName>
</protein>
<dbReference type="EMBL" id="CP031700">
    <property type="protein sequence ID" value="QEY25462.1"/>
    <property type="molecule type" value="Genomic_DNA"/>
</dbReference>